<dbReference type="Proteomes" id="UP001565927">
    <property type="component" value="Unassembled WGS sequence"/>
</dbReference>
<dbReference type="EMBL" id="JBGFTU010000010">
    <property type="protein sequence ID" value="MEZ0165105.1"/>
    <property type="molecule type" value="Genomic_DNA"/>
</dbReference>
<evidence type="ECO:0000256" key="1">
    <source>
        <dbReference type="ARBA" id="ARBA00022679"/>
    </source>
</evidence>
<gene>
    <name evidence="8" type="primary">steA</name>
    <name evidence="8" type="ORF">AB2L27_10055</name>
</gene>
<keyword evidence="2" id="KW-0547">Nucleotide-binding</keyword>
<dbReference type="InterPro" id="IPR036759">
    <property type="entry name" value="TPK_catalytic_sf"/>
</dbReference>
<feature type="domain" description="SteA-like C-terminal" evidence="7">
    <location>
        <begin position="343"/>
        <end position="391"/>
    </location>
</feature>
<organism evidence="8 9">
    <name type="scientific">Kineococcus halophytocola</name>
    <dbReference type="NCBI Taxonomy" id="3234027"/>
    <lineage>
        <taxon>Bacteria</taxon>
        <taxon>Bacillati</taxon>
        <taxon>Actinomycetota</taxon>
        <taxon>Actinomycetes</taxon>
        <taxon>Kineosporiales</taxon>
        <taxon>Kineosporiaceae</taxon>
        <taxon>Kineococcus</taxon>
    </lineage>
</organism>
<evidence type="ECO:0000256" key="3">
    <source>
        <dbReference type="ARBA" id="ARBA00022777"/>
    </source>
</evidence>
<keyword evidence="1" id="KW-0808">Transferase</keyword>
<evidence type="ECO:0000313" key="9">
    <source>
        <dbReference type="Proteomes" id="UP001565927"/>
    </source>
</evidence>
<dbReference type="Gene3D" id="3.40.50.10240">
    <property type="entry name" value="Thiamin pyrophosphokinase, catalytic domain"/>
    <property type="match status" value="1"/>
</dbReference>
<dbReference type="InterPro" id="IPR047795">
    <property type="entry name" value="Put_SteA-like"/>
</dbReference>
<keyword evidence="6" id="KW-0812">Transmembrane</keyword>
<name>A0ABV4H0L7_9ACTN</name>
<dbReference type="InterPro" id="IPR022215">
    <property type="entry name" value="SteA-like_C"/>
</dbReference>
<evidence type="ECO:0000259" key="7">
    <source>
        <dbReference type="Pfam" id="PF12555"/>
    </source>
</evidence>
<dbReference type="NCBIfam" id="NF040608">
    <property type="entry name" value="division_SteA"/>
    <property type="match status" value="1"/>
</dbReference>
<accession>A0ABV4H0L7</accession>
<evidence type="ECO:0000256" key="4">
    <source>
        <dbReference type="ARBA" id="ARBA00022840"/>
    </source>
</evidence>
<feature type="transmembrane region" description="Helical" evidence="6">
    <location>
        <begin position="356"/>
        <end position="375"/>
    </location>
</feature>
<proteinExistence type="predicted"/>
<keyword evidence="6" id="KW-0472">Membrane</keyword>
<protein>
    <submittedName>
        <fullName evidence="8">Cytokinetic ring protein SteA</fullName>
    </submittedName>
</protein>
<sequence length="406" mass="42512">MMRRRRDRGATAPGSTGGAAPGTSAVRGTVRVDRRTKRLTKRLRPGDIAVIDHLDLDRVSAEALVACAPAAVVNAARSTSGRYPNLGPGILVEAGIPVLDEVGPDLLTELSEGAAAVLLGNRLEVGGAVVASGRRLDADVVAADMEVARAGLSLQLEAFAANTMEYLRRERELLLDGVGVPDIRTDLDGRHVLIVVRGYHYKEDLVTLRPYVREYKPVLIGVDGGADAILEAGWKPELIVGDMDSVSDAALRSGAEIVVHAYRDGRAPGLERVRSLGIDAVVFPATGTSEDVAMLLADDKGATLIAAVGTHVTLVEFLDKGRSGMASTFLTRLRVGGKLVDAKGVSRLYRSRVSDVQVLVLVLAGVLALVAALLVTPTGQAVLAVTGARLEDAWAGVVGLLPGVGP</sequence>
<evidence type="ECO:0000256" key="2">
    <source>
        <dbReference type="ARBA" id="ARBA00022741"/>
    </source>
</evidence>
<dbReference type="SUPFAM" id="SSF63999">
    <property type="entry name" value="Thiamin pyrophosphokinase, catalytic domain"/>
    <property type="match status" value="1"/>
</dbReference>
<dbReference type="Pfam" id="PF12555">
    <property type="entry name" value="SteA-like_C"/>
    <property type="match status" value="1"/>
</dbReference>
<reference evidence="8 9" key="1">
    <citation type="submission" date="2024-07" db="EMBL/GenBank/DDBJ databases">
        <authorList>
            <person name="Thanompreechachai J."/>
            <person name="Duangmal K."/>
        </authorList>
    </citation>
    <scope>NUCLEOTIDE SEQUENCE [LARGE SCALE GENOMIC DNA]</scope>
    <source>
        <strain evidence="8 9">LSe6-4</strain>
    </source>
</reference>
<evidence type="ECO:0000256" key="5">
    <source>
        <dbReference type="SAM" id="MobiDB-lite"/>
    </source>
</evidence>
<keyword evidence="4" id="KW-0067">ATP-binding</keyword>
<keyword evidence="3" id="KW-0418">Kinase</keyword>
<keyword evidence="9" id="KW-1185">Reference proteome</keyword>
<evidence type="ECO:0000256" key="6">
    <source>
        <dbReference type="SAM" id="Phobius"/>
    </source>
</evidence>
<keyword evidence="6" id="KW-1133">Transmembrane helix</keyword>
<evidence type="ECO:0000313" key="8">
    <source>
        <dbReference type="EMBL" id="MEZ0165105.1"/>
    </source>
</evidence>
<comment type="caution">
    <text evidence="8">The sequence shown here is derived from an EMBL/GenBank/DDBJ whole genome shotgun (WGS) entry which is preliminary data.</text>
</comment>
<feature type="region of interest" description="Disordered" evidence="5">
    <location>
        <begin position="1"/>
        <end position="26"/>
    </location>
</feature>